<sequence length="58" mass="7123">RERKAQKLITALGFVFTVTWGSYHASKLYVNWRRIINENKMENRNAFRKKRLDRKVRK</sequence>
<keyword evidence="2" id="KW-1185">Reference proteome</keyword>
<name>E4Y1G5_OIKDI</name>
<dbReference type="EMBL" id="FN653624">
    <property type="protein sequence ID" value="CBY15709.1"/>
    <property type="molecule type" value="Genomic_DNA"/>
</dbReference>
<organism evidence="1">
    <name type="scientific">Oikopleura dioica</name>
    <name type="common">Tunicate</name>
    <dbReference type="NCBI Taxonomy" id="34765"/>
    <lineage>
        <taxon>Eukaryota</taxon>
        <taxon>Metazoa</taxon>
        <taxon>Chordata</taxon>
        <taxon>Tunicata</taxon>
        <taxon>Appendicularia</taxon>
        <taxon>Copelata</taxon>
        <taxon>Oikopleuridae</taxon>
        <taxon>Oikopleura</taxon>
    </lineage>
</organism>
<feature type="non-terminal residue" evidence="1">
    <location>
        <position position="1"/>
    </location>
</feature>
<gene>
    <name evidence="1" type="ORF">GSOID_T00014017001</name>
</gene>
<accession>E4Y1G5</accession>
<evidence type="ECO:0000313" key="2">
    <source>
        <dbReference type="Proteomes" id="UP000001307"/>
    </source>
</evidence>
<proteinExistence type="predicted"/>
<dbReference type="Proteomes" id="UP000001307">
    <property type="component" value="Unassembled WGS sequence"/>
</dbReference>
<evidence type="ECO:0000313" key="1">
    <source>
        <dbReference type="EMBL" id="CBY15709.1"/>
    </source>
</evidence>
<protein>
    <submittedName>
        <fullName evidence="1">Uncharacterized protein</fullName>
    </submittedName>
</protein>
<reference evidence="1" key="1">
    <citation type="journal article" date="2010" name="Science">
        <title>Plasticity of animal genome architecture unmasked by rapid evolution of a pelagic tunicate.</title>
        <authorList>
            <person name="Denoeud F."/>
            <person name="Henriet S."/>
            <person name="Mungpakdee S."/>
            <person name="Aury J.M."/>
            <person name="Da Silva C."/>
            <person name="Brinkmann H."/>
            <person name="Mikhaleva J."/>
            <person name="Olsen L.C."/>
            <person name="Jubin C."/>
            <person name="Canestro C."/>
            <person name="Bouquet J.M."/>
            <person name="Danks G."/>
            <person name="Poulain J."/>
            <person name="Campsteijn C."/>
            <person name="Adamski M."/>
            <person name="Cross I."/>
            <person name="Yadetie F."/>
            <person name="Muffato M."/>
            <person name="Louis A."/>
            <person name="Butcher S."/>
            <person name="Tsagkogeorga G."/>
            <person name="Konrad A."/>
            <person name="Singh S."/>
            <person name="Jensen M.F."/>
            <person name="Cong E.H."/>
            <person name="Eikeseth-Otteraa H."/>
            <person name="Noel B."/>
            <person name="Anthouard V."/>
            <person name="Porcel B.M."/>
            <person name="Kachouri-Lafond R."/>
            <person name="Nishino A."/>
            <person name="Ugolini M."/>
            <person name="Chourrout P."/>
            <person name="Nishida H."/>
            <person name="Aasland R."/>
            <person name="Huzurbazar S."/>
            <person name="Westhof E."/>
            <person name="Delsuc F."/>
            <person name="Lehrach H."/>
            <person name="Reinhardt R."/>
            <person name="Weissenbach J."/>
            <person name="Roy S.W."/>
            <person name="Artiguenave F."/>
            <person name="Postlethwait J.H."/>
            <person name="Manak J.R."/>
            <person name="Thompson E.M."/>
            <person name="Jaillon O."/>
            <person name="Du Pasquier L."/>
            <person name="Boudinot P."/>
            <person name="Liberles D.A."/>
            <person name="Volff J.N."/>
            <person name="Philippe H."/>
            <person name="Lenhard B."/>
            <person name="Roest Crollius H."/>
            <person name="Wincker P."/>
            <person name="Chourrout D."/>
        </authorList>
    </citation>
    <scope>NUCLEOTIDE SEQUENCE [LARGE SCALE GENOMIC DNA]</scope>
</reference>
<dbReference type="AlphaFoldDB" id="E4Y1G5"/>
<dbReference type="InParanoid" id="E4Y1G5"/>